<dbReference type="KEGG" id="gfe:Gferi_10085"/>
<dbReference type="InterPro" id="IPR005844">
    <property type="entry name" value="A-D-PHexomutase_a/b/a-I"/>
</dbReference>
<dbReference type="InterPro" id="IPR016055">
    <property type="entry name" value="A-D-PHexomutase_a/b/a-I/II/III"/>
</dbReference>
<proteinExistence type="inferred from homology"/>
<dbReference type="Pfam" id="PF25084">
    <property type="entry name" value="LbH_EIF2B"/>
    <property type="match status" value="1"/>
</dbReference>
<dbReference type="Pfam" id="PF00483">
    <property type="entry name" value="NTP_transferase"/>
    <property type="match status" value="1"/>
</dbReference>
<gene>
    <name evidence="9" type="ORF">Gferi_10085</name>
</gene>
<dbReference type="STRING" id="1424294.Gferi_10085"/>
<dbReference type="CDD" id="cd04181">
    <property type="entry name" value="NTP_transferase"/>
    <property type="match status" value="1"/>
</dbReference>
<accession>A0A1D8GG78</accession>
<dbReference type="GO" id="GO:0005975">
    <property type="term" value="P:carbohydrate metabolic process"/>
    <property type="evidence" value="ECO:0007669"/>
    <property type="project" value="InterPro"/>
</dbReference>
<dbReference type="Proteomes" id="UP000095743">
    <property type="component" value="Chromosome"/>
</dbReference>
<dbReference type="GO" id="GO:0016868">
    <property type="term" value="F:intramolecular phosphotransferase activity"/>
    <property type="evidence" value="ECO:0007669"/>
    <property type="project" value="InterPro"/>
</dbReference>
<name>A0A1D8GG78_9FIRM</name>
<comment type="subcellular location">
    <subcellularLocation>
        <location evidence="1">Cytoplasm</location>
        <location evidence="1">Cytosol</location>
    </subcellularLocation>
</comment>
<dbReference type="InterPro" id="IPR036900">
    <property type="entry name" value="A-D-PHexomutase_C_sf"/>
</dbReference>
<dbReference type="SUPFAM" id="SSF53448">
    <property type="entry name" value="Nucleotide-diphospho-sugar transferases"/>
    <property type="match status" value="1"/>
</dbReference>
<sequence length="822" mass="92295">MKAVIMAGGKGTRLKPMTCNLPKPMVPILNKPVMEYSIELLKQYGITDIGVTLAYMPASIMDYFGNGEKWGVNLYYFIEETPMGTGGSIKNAEDFIDGTFIIISGDALTDINIQKAVDYHHRKHSKATLVLRSEETPIDYGVVITNKAGKIMRFLEKPSWGEVFSNTINTGIYILEPEALDYYKKGDVFDFSKDLFPKLLADQVPMFGYVMEEYWCDIGDLRSYRQTHFDILEGKVSLPLKSKEVRKGIWIGEGTVLEEGVNLQPPVYIGSNSTIKNNTELIGPAIIGENCFVGERTTIKKSILWNHANIDQDVSLRGAVLCSQTNIKSMTKILENVVIGEATVVGNGAVIKPEVKIWPHKRIEENTIVNQNLIWGTKISKTLFGYRNISGEINIELSPEFAAKLGAAFSSALKDRSHIIVSSDGSNEGRLIQNAIIAGIASTGAQVMELRESLLPMTRFAVRYYEADGGIHIRTNSNVNTGSIEFIDHSGSNISRSLEREIENLFSRDEFKRCNGDQVRRPIEVINFNSIFLREGLKKLQNQHQIKQSGSRLIITSLSIGVLSVAESFLKDMGCQVKVLYPYGRHMESEAMFSALVEEINNTQEAIGVFFSHCGEEIVLVDEAGREIGEEKYNILATQMLLKEGKTSKIIHPYISSRIIDQLAKNHGVELVRTKSDPASIMSEMLKDYVRPQTPDQFILRFNGIWAIGRIIDFLAAQGTKLSTIADQIPEHYFMKKEIPCSWQDKGRVMKEMILSHQADNIELFEGIKIDKRDGWALILPDSERPLVNIYSEGFSQEYAEELSTVFSERIKNLISHSDKSY</sequence>
<evidence type="ECO:0000259" key="6">
    <source>
        <dbReference type="Pfam" id="PF00483"/>
    </source>
</evidence>
<dbReference type="Gene3D" id="3.30.310.50">
    <property type="entry name" value="Alpha-D-phosphohexomutase, C-terminal domain"/>
    <property type="match status" value="1"/>
</dbReference>
<dbReference type="InterPro" id="IPR029044">
    <property type="entry name" value="Nucleotide-diphossugar_trans"/>
</dbReference>
<evidence type="ECO:0000256" key="1">
    <source>
        <dbReference type="ARBA" id="ARBA00004514"/>
    </source>
</evidence>
<keyword evidence="10" id="KW-1185">Reference proteome</keyword>
<dbReference type="Gene3D" id="2.160.10.10">
    <property type="entry name" value="Hexapeptide repeat proteins"/>
    <property type="match status" value="1"/>
</dbReference>
<dbReference type="AlphaFoldDB" id="A0A1D8GG78"/>
<evidence type="ECO:0000256" key="3">
    <source>
        <dbReference type="ARBA" id="ARBA00022490"/>
    </source>
</evidence>
<dbReference type="SUPFAM" id="SSF51161">
    <property type="entry name" value="Trimeric LpxA-like enzymes"/>
    <property type="match status" value="1"/>
</dbReference>
<keyword evidence="4" id="KW-0396">Initiation factor</keyword>
<dbReference type="OrthoDB" id="9803871at2"/>
<evidence type="ECO:0000259" key="7">
    <source>
        <dbReference type="Pfam" id="PF02878"/>
    </source>
</evidence>
<feature type="domain" description="EIF2B subunit epsilon/gamma LbH" evidence="8">
    <location>
        <begin position="246"/>
        <end position="350"/>
    </location>
</feature>
<comment type="similarity">
    <text evidence="2">Belongs to the phosphohexose mutase family.</text>
</comment>
<dbReference type="InterPro" id="IPR005835">
    <property type="entry name" value="NTP_transferase_dom"/>
</dbReference>
<dbReference type="Pfam" id="PF02878">
    <property type="entry name" value="PGM_PMM_I"/>
    <property type="match status" value="1"/>
</dbReference>
<evidence type="ECO:0000256" key="5">
    <source>
        <dbReference type="ARBA" id="ARBA00022917"/>
    </source>
</evidence>
<evidence type="ECO:0000256" key="4">
    <source>
        <dbReference type="ARBA" id="ARBA00022540"/>
    </source>
</evidence>
<evidence type="ECO:0000313" key="10">
    <source>
        <dbReference type="Proteomes" id="UP000095743"/>
    </source>
</evidence>
<feature type="domain" description="Nucleotidyl transferase" evidence="6">
    <location>
        <begin position="2"/>
        <end position="232"/>
    </location>
</feature>
<dbReference type="InterPro" id="IPR050486">
    <property type="entry name" value="Mannose-1P_guanyltransferase"/>
</dbReference>
<keyword evidence="9" id="KW-0808">Transferase</keyword>
<dbReference type="InterPro" id="IPR056764">
    <property type="entry name" value="LbH_EIF2B3/5"/>
</dbReference>
<reference evidence="9 10" key="1">
    <citation type="submission" date="2016-09" db="EMBL/GenBank/DDBJ databases">
        <title>Genomic analysis reveals versatility of anaerobic energy metabolism of Geosporobacter ferrireducens IRF9 of phylum Firmicutes.</title>
        <authorList>
            <person name="Kim S.-J."/>
        </authorList>
    </citation>
    <scope>NUCLEOTIDE SEQUENCE [LARGE SCALE GENOMIC DNA]</scope>
    <source>
        <strain evidence="9 10">IRF9</strain>
    </source>
</reference>
<dbReference type="Gene3D" id="3.40.120.10">
    <property type="entry name" value="Alpha-D-Glucose-1,6-Bisphosphate, subunit A, domain 3"/>
    <property type="match status" value="3"/>
</dbReference>
<organism evidence="9 10">
    <name type="scientific">Geosporobacter ferrireducens</name>
    <dbReference type="NCBI Taxonomy" id="1424294"/>
    <lineage>
        <taxon>Bacteria</taxon>
        <taxon>Bacillati</taxon>
        <taxon>Bacillota</taxon>
        <taxon>Clostridia</taxon>
        <taxon>Peptostreptococcales</taxon>
        <taxon>Thermotaleaceae</taxon>
        <taxon>Geosporobacter</taxon>
    </lineage>
</organism>
<keyword evidence="3" id="KW-0963">Cytoplasm</keyword>
<dbReference type="PANTHER" id="PTHR22572">
    <property type="entry name" value="SUGAR-1-PHOSPHATE GUANYL TRANSFERASE"/>
    <property type="match status" value="1"/>
</dbReference>
<feature type="domain" description="Alpha-D-phosphohexomutase alpha/beta/alpha" evidence="7">
    <location>
        <begin position="382"/>
        <end position="512"/>
    </location>
</feature>
<dbReference type="InterPro" id="IPR011004">
    <property type="entry name" value="Trimer_LpxA-like_sf"/>
</dbReference>
<evidence type="ECO:0000313" key="9">
    <source>
        <dbReference type="EMBL" id="AOT69899.1"/>
    </source>
</evidence>
<dbReference type="SUPFAM" id="SSF55957">
    <property type="entry name" value="Phosphoglucomutase, C-terminal domain"/>
    <property type="match status" value="1"/>
</dbReference>
<protein>
    <submittedName>
        <fullName evidence="9">Nucleotidyl transferase</fullName>
    </submittedName>
</protein>
<dbReference type="EMBL" id="CP017269">
    <property type="protein sequence ID" value="AOT69899.1"/>
    <property type="molecule type" value="Genomic_DNA"/>
</dbReference>
<evidence type="ECO:0000256" key="2">
    <source>
        <dbReference type="ARBA" id="ARBA00010231"/>
    </source>
</evidence>
<dbReference type="Gene3D" id="3.90.550.10">
    <property type="entry name" value="Spore Coat Polysaccharide Biosynthesis Protein SpsA, Chain A"/>
    <property type="match status" value="1"/>
</dbReference>
<dbReference type="GO" id="GO:0016740">
    <property type="term" value="F:transferase activity"/>
    <property type="evidence" value="ECO:0007669"/>
    <property type="project" value="UniProtKB-KW"/>
</dbReference>
<keyword evidence="5" id="KW-0648">Protein biosynthesis</keyword>
<evidence type="ECO:0000259" key="8">
    <source>
        <dbReference type="Pfam" id="PF25084"/>
    </source>
</evidence>
<dbReference type="RefSeq" id="WP_069976062.1">
    <property type="nucleotide sequence ID" value="NZ_CP017269.1"/>
</dbReference>
<dbReference type="SUPFAM" id="SSF53738">
    <property type="entry name" value="Phosphoglucomutase, first 3 domains"/>
    <property type="match status" value="2"/>
</dbReference>